<dbReference type="EMBL" id="KJ489402">
    <property type="protein sequence ID" value="AIF71900.1"/>
    <property type="molecule type" value="Genomic_DNA"/>
</dbReference>
<dbReference type="KEGG" id="vg:20283011"/>
<organism evidence="1 2">
    <name type="scientific">Bacillus phage Riley</name>
    <dbReference type="NCBI Taxonomy" id="1486662"/>
    <lineage>
        <taxon>Viruses</taxon>
        <taxon>Duplodnaviria</taxon>
        <taxon>Heunggongvirae</taxon>
        <taxon>Uroviricota</taxon>
        <taxon>Caudoviricetes</taxon>
        <taxon>Herelleviridae</taxon>
        <taxon>Bastillevirinae</taxon>
        <taxon>Bequatrovirus</taxon>
        <taxon>Bequatrovirus riley</taxon>
    </lineage>
</organism>
<sequence length="124" mass="15173">MAQIVKEIANLMECRIEYYEKIKIEERRKFEVPYLRKDNSFKELVVAEAVLEMLEHLYNTSINIIFDIEDEIEAKERKQKNVERNVVEDQHTSFDYVTYIRYEAQLDELYRLRSHIKNLYDFDL</sequence>
<protein>
    <submittedName>
        <fullName evidence="1">Uncharacterized protein</fullName>
    </submittedName>
</protein>
<dbReference type="Proteomes" id="UP000028561">
    <property type="component" value="Segment"/>
</dbReference>
<proteinExistence type="predicted"/>
<reference evidence="2" key="1">
    <citation type="submission" date="2014-09" db="EMBL/GenBank/DDBJ databases">
        <title>Genomic characterization and comparison of seven Myoviridae bacteriophage infecting Bacillus thuringiensis.</title>
        <authorList>
            <person name="Sauder A.B."/>
            <person name="McKenzie Q.R."/>
            <person name="Temple L.M."/>
            <person name="Alexis B.K."/>
            <person name="Al-Atrache Z."/>
            <person name="Lewis L.O."/>
            <person name="Loesser-Casey K.E."/>
            <person name="Mitchell K.J."/>
        </authorList>
    </citation>
    <scope>NUCLEOTIDE SEQUENCE [LARGE SCALE GENOMIC DNA]</scope>
</reference>
<keyword evidence="2" id="KW-1185">Reference proteome</keyword>
<accession>A0A075M068</accession>
<evidence type="ECO:0000313" key="2">
    <source>
        <dbReference type="Proteomes" id="UP000028561"/>
    </source>
</evidence>
<name>A0A075M068_9CAUD</name>
<dbReference type="GeneID" id="20283011"/>
<reference evidence="1 2" key="2">
    <citation type="journal article" date="2016" name="Virology (Lond)">
        <title>Genomic characterization and comparison of seven Myoviridae bacteriophage infecting Bacillus thuringiensis.</title>
        <authorList>
            <person name="Sauder A.B."/>
            <person name="Quinn M.R."/>
            <person name="Brouillette A."/>
            <person name="Caruso S."/>
            <person name="Cresawn S."/>
            <person name="Erill I."/>
            <person name="Lewis L."/>
            <person name="Loesser-Casey K."/>
            <person name="Pate M."/>
            <person name="Scott C."/>
            <person name="Stockwell S."/>
            <person name="Temple L."/>
        </authorList>
    </citation>
    <scope>NUCLEOTIDE SEQUENCE [LARGE SCALE GENOMIC DNA]</scope>
</reference>
<dbReference type="RefSeq" id="YP_009055789.1">
    <property type="nucleotide sequence ID" value="NC_024788.1"/>
</dbReference>
<evidence type="ECO:0000313" key="1">
    <source>
        <dbReference type="EMBL" id="AIF71900.1"/>
    </source>
</evidence>